<accession>A0A1X0ZM22</accession>
<evidence type="ECO:0000256" key="1">
    <source>
        <dbReference type="SAM" id="MobiDB-lite"/>
    </source>
</evidence>
<dbReference type="OrthoDB" id="6987915at2"/>
<dbReference type="AlphaFoldDB" id="A0A1X0ZM22"/>
<dbReference type="Proteomes" id="UP000193675">
    <property type="component" value="Unassembled WGS sequence"/>
</dbReference>
<dbReference type="RefSeq" id="WP_084859257.1">
    <property type="nucleotide sequence ID" value="NZ_NBWC01000055.1"/>
</dbReference>
<proteinExistence type="predicted"/>
<protein>
    <submittedName>
        <fullName evidence="2">Uncharacterized protein</fullName>
    </submittedName>
</protein>
<gene>
    <name evidence="2" type="ORF">B7H17_26090</name>
</gene>
<name>A0A1X0ZM22_PSEPU</name>
<dbReference type="EMBL" id="NBWC01000055">
    <property type="protein sequence ID" value="ORL58070.1"/>
    <property type="molecule type" value="Genomic_DNA"/>
</dbReference>
<sequence>MAKTPAQRKKEQRERDKLSAEEREARLLSRRIVTDLYHSTDSALKRSMARAKIDEEQDLISRLIHGADRLSDEQLTALINIA</sequence>
<reference evidence="2" key="1">
    <citation type="submission" date="2017-04" db="EMBL/GenBank/DDBJ databases">
        <title>Presence of VIM-2 positive Pseudomonas species in chickens and their surrounding environment.</title>
        <authorList>
            <person name="Zhang R."/>
        </authorList>
    </citation>
    <scope>NUCLEOTIDE SEQUENCE [LARGE SCALE GENOMIC DNA]</scope>
    <source>
        <strain evidence="2">DZ-C18</strain>
    </source>
</reference>
<organism evidence="2">
    <name type="scientific">Pseudomonas putida</name>
    <name type="common">Arthrobacter siderocapsulatus</name>
    <dbReference type="NCBI Taxonomy" id="303"/>
    <lineage>
        <taxon>Bacteria</taxon>
        <taxon>Pseudomonadati</taxon>
        <taxon>Pseudomonadota</taxon>
        <taxon>Gammaproteobacteria</taxon>
        <taxon>Pseudomonadales</taxon>
        <taxon>Pseudomonadaceae</taxon>
        <taxon>Pseudomonas</taxon>
    </lineage>
</organism>
<feature type="region of interest" description="Disordered" evidence="1">
    <location>
        <begin position="1"/>
        <end position="22"/>
    </location>
</feature>
<evidence type="ECO:0000313" key="2">
    <source>
        <dbReference type="EMBL" id="ORL58070.1"/>
    </source>
</evidence>
<comment type="caution">
    <text evidence="2">The sequence shown here is derived from an EMBL/GenBank/DDBJ whole genome shotgun (WGS) entry which is preliminary data.</text>
</comment>
<feature type="compositionally biased region" description="Basic and acidic residues" evidence="1">
    <location>
        <begin position="8"/>
        <end position="22"/>
    </location>
</feature>